<dbReference type="AlphaFoldDB" id="A0A0C9Y4I4"/>
<keyword evidence="3" id="KW-1185">Reference proteome</keyword>
<organism evidence="2 3">
    <name type="scientific">Pisolithus microcarpus 441</name>
    <dbReference type="NCBI Taxonomy" id="765257"/>
    <lineage>
        <taxon>Eukaryota</taxon>
        <taxon>Fungi</taxon>
        <taxon>Dikarya</taxon>
        <taxon>Basidiomycota</taxon>
        <taxon>Agaricomycotina</taxon>
        <taxon>Agaricomycetes</taxon>
        <taxon>Agaricomycetidae</taxon>
        <taxon>Boletales</taxon>
        <taxon>Sclerodermatineae</taxon>
        <taxon>Pisolithaceae</taxon>
        <taxon>Pisolithus</taxon>
    </lineage>
</organism>
<evidence type="ECO:0000256" key="1">
    <source>
        <dbReference type="SAM" id="MobiDB-lite"/>
    </source>
</evidence>
<gene>
    <name evidence="2" type="ORF">PISMIDRAFT_689913</name>
</gene>
<sequence>MPFRSDPANRAFEPHEVSNGEDDIPNNNTRVQENLVNRSGYRVHLADKVAPQICSSLGRVNRSLGRLGRIKAEVGN</sequence>
<proteinExistence type="predicted"/>
<reference evidence="3" key="2">
    <citation type="submission" date="2015-01" db="EMBL/GenBank/DDBJ databases">
        <title>Evolutionary Origins and Diversification of the Mycorrhizal Mutualists.</title>
        <authorList>
            <consortium name="DOE Joint Genome Institute"/>
            <consortium name="Mycorrhizal Genomics Consortium"/>
            <person name="Kohler A."/>
            <person name="Kuo A."/>
            <person name="Nagy L.G."/>
            <person name="Floudas D."/>
            <person name="Copeland A."/>
            <person name="Barry K.W."/>
            <person name="Cichocki N."/>
            <person name="Veneault-Fourrey C."/>
            <person name="LaButti K."/>
            <person name="Lindquist E.A."/>
            <person name="Lipzen A."/>
            <person name="Lundell T."/>
            <person name="Morin E."/>
            <person name="Murat C."/>
            <person name="Riley R."/>
            <person name="Ohm R."/>
            <person name="Sun H."/>
            <person name="Tunlid A."/>
            <person name="Henrissat B."/>
            <person name="Grigoriev I.V."/>
            <person name="Hibbett D.S."/>
            <person name="Martin F."/>
        </authorList>
    </citation>
    <scope>NUCLEOTIDE SEQUENCE [LARGE SCALE GENOMIC DNA]</scope>
    <source>
        <strain evidence="3">441</strain>
    </source>
</reference>
<dbReference type="HOGENOM" id="CLU_2655443_0_0_1"/>
<reference evidence="2 3" key="1">
    <citation type="submission" date="2014-04" db="EMBL/GenBank/DDBJ databases">
        <authorList>
            <consortium name="DOE Joint Genome Institute"/>
            <person name="Kuo A."/>
            <person name="Kohler A."/>
            <person name="Costa M.D."/>
            <person name="Nagy L.G."/>
            <person name="Floudas D."/>
            <person name="Copeland A."/>
            <person name="Barry K.W."/>
            <person name="Cichocki N."/>
            <person name="Veneault-Fourrey C."/>
            <person name="LaButti K."/>
            <person name="Lindquist E.A."/>
            <person name="Lipzen A."/>
            <person name="Lundell T."/>
            <person name="Morin E."/>
            <person name="Murat C."/>
            <person name="Sun H."/>
            <person name="Tunlid A."/>
            <person name="Henrissat B."/>
            <person name="Grigoriev I.V."/>
            <person name="Hibbett D.S."/>
            <person name="Martin F."/>
            <person name="Nordberg H.P."/>
            <person name="Cantor M.N."/>
            <person name="Hua S.X."/>
        </authorList>
    </citation>
    <scope>NUCLEOTIDE SEQUENCE [LARGE SCALE GENOMIC DNA]</scope>
    <source>
        <strain evidence="2 3">441</strain>
    </source>
</reference>
<feature type="region of interest" description="Disordered" evidence="1">
    <location>
        <begin position="1"/>
        <end position="28"/>
    </location>
</feature>
<evidence type="ECO:0000313" key="3">
    <source>
        <dbReference type="Proteomes" id="UP000054018"/>
    </source>
</evidence>
<evidence type="ECO:0000313" key="2">
    <source>
        <dbReference type="EMBL" id="KIK11961.1"/>
    </source>
</evidence>
<dbReference type="Proteomes" id="UP000054018">
    <property type="component" value="Unassembled WGS sequence"/>
</dbReference>
<dbReference type="EMBL" id="KN834133">
    <property type="protein sequence ID" value="KIK11961.1"/>
    <property type="molecule type" value="Genomic_DNA"/>
</dbReference>
<accession>A0A0C9Y4I4</accession>
<name>A0A0C9Y4I4_9AGAM</name>
<protein>
    <submittedName>
        <fullName evidence="2">Uncharacterized protein</fullName>
    </submittedName>
</protein>